<dbReference type="Gene3D" id="2.160.20.10">
    <property type="entry name" value="Single-stranded right-handed beta-helix, Pectin lyase-like"/>
    <property type="match status" value="1"/>
</dbReference>
<proteinExistence type="predicted"/>
<dbReference type="RefSeq" id="WP_338391234.1">
    <property type="nucleotide sequence ID" value="NZ_AP025314.1"/>
</dbReference>
<dbReference type="KEGG" id="fax:FUAX_20690"/>
<dbReference type="InterPro" id="IPR039448">
    <property type="entry name" value="Beta_helix"/>
</dbReference>
<dbReference type="PROSITE" id="PS51257">
    <property type="entry name" value="PROKAR_LIPOPROTEIN"/>
    <property type="match status" value="1"/>
</dbReference>
<protein>
    <recommendedName>
        <fullName evidence="2">Right handed beta helix domain-containing protein</fullName>
    </recommendedName>
</protein>
<keyword evidence="4" id="KW-1185">Reference proteome</keyword>
<gene>
    <name evidence="3" type="ORF">FUAX_20690</name>
</gene>
<dbReference type="InterPro" id="IPR011050">
    <property type="entry name" value="Pectin_lyase_fold/virulence"/>
</dbReference>
<reference evidence="3 4" key="1">
    <citation type="submission" date="2021-12" db="EMBL/GenBank/DDBJ databases">
        <title>Genome sequencing of bacteria with rrn-lacking chromosome and rrn-plasmid.</title>
        <authorList>
            <person name="Anda M."/>
            <person name="Iwasaki W."/>
        </authorList>
    </citation>
    <scope>NUCLEOTIDE SEQUENCE [LARGE SCALE GENOMIC DNA]</scope>
    <source>
        <strain evidence="3 4">DSM 100852</strain>
    </source>
</reference>
<evidence type="ECO:0000259" key="2">
    <source>
        <dbReference type="Pfam" id="PF13229"/>
    </source>
</evidence>
<dbReference type="Proteomes" id="UP001348817">
    <property type="component" value="Chromosome"/>
</dbReference>
<dbReference type="EMBL" id="AP025314">
    <property type="protein sequence ID" value="BDD09637.1"/>
    <property type="molecule type" value="Genomic_DNA"/>
</dbReference>
<accession>A0AAU9CW67</accession>
<evidence type="ECO:0000313" key="3">
    <source>
        <dbReference type="EMBL" id="BDD09637.1"/>
    </source>
</evidence>
<dbReference type="InterPro" id="IPR012334">
    <property type="entry name" value="Pectin_lyas_fold"/>
</dbReference>
<organism evidence="3 4">
    <name type="scientific">Fulvitalea axinellae</name>
    <dbReference type="NCBI Taxonomy" id="1182444"/>
    <lineage>
        <taxon>Bacteria</taxon>
        <taxon>Pseudomonadati</taxon>
        <taxon>Bacteroidota</taxon>
        <taxon>Cytophagia</taxon>
        <taxon>Cytophagales</taxon>
        <taxon>Persicobacteraceae</taxon>
        <taxon>Fulvitalea</taxon>
    </lineage>
</organism>
<name>A0AAU9CW67_9BACT</name>
<feature type="domain" description="Right handed beta helix" evidence="2">
    <location>
        <begin position="338"/>
        <end position="434"/>
    </location>
</feature>
<dbReference type="SUPFAM" id="SSF49265">
    <property type="entry name" value="Fibronectin type III"/>
    <property type="match status" value="1"/>
</dbReference>
<feature type="signal peptide" evidence="1">
    <location>
        <begin position="1"/>
        <end position="20"/>
    </location>
</feature>
<dbReference type="AlphaFoldDB" id="A0AAU9CW67"/>
<evidence type="ECO:0000313" key="4">
    <source>
        <dbReference type="Proteomes" id="UP001348817"/>
    </source>
</evidence>
<sequence length="508" mass="55596">MKRALYILVVGLLLIGSACTKSENDPVLDQEFLEVVTEIATNVTENSATLNAKVLTVGDKKIETVGFYYWVQGNLGTRKKADGVYNESTNTITSTVEELHSYTDYAFAVFAENAEVKEEGDVLSLKTLVAPGVTLPTVQTGELDYRDYEKATLTGKVISTGKSAQTEFSFYVWERGTVNKEKAVKAEVDQAGKAVGVVKGLKPGVDYKYTVVGINELGVAAGDTLMFTSNSMVYVDADATGNNDGSSWKDAFTSLKTATESVKPGVQFWIAEGMYNEFWIPMKKGFDYYGGFNGTEETMDERDPDTYKTKIGGTEFDGRYPSGVKARVFDGRYKHRLEKSIIDGVTIQHGNAWNGGAAFVHGGSPEFRNCTFRGNHGMWASSIWIRDGQAIFKACVFEDNYSLNGGGVGVIHELTDGTTFDECIFRNNEVNANSQWGKGGTLLHDKGVSIFRNCIWENNKAPRGNSIYIENTTSCPVFLGDKNVIDPDEIYFTPTGSLNGGTYGACPL</sequence>
<keyword evidence="1" id="KW-0732">Signal</keyword>
<dbReference type="Pfam" id="PF13229">
    <property type="entry name" value="Beta_helix"/>
    <property type="match status" value="1"/>
</dbReference>
<dbReference type="SUPFAM" id="SSF51126">
    <property type="entry name" value="Pectin lyase-like"/>
    <property type="match status" value="1"/>
</dbReference>
<dbReference type="InterPro" id="IPR036116">
    <property type="entry name" value="FN3_sf"/>
</dbReference>
<evidence type="ECO:0000256" key="1">
    <source>
        <dbReference type="SAM" id="SignalP"/>
    </source>
</evidence>
<feature type="chain" id="PRO_5044009451" description="Right handed beta helix domain-containing protein" evidence="1">
    <location>
        <begin position="21"/>
        <end position="508"/>
    </location>
</feature>